<dbReference type="Proteomes" id="UP000051835">
    <property type="component" value="Unassembled WGS sequence"/>
</dbReference>
<comment type="caution">
    <text evidence="3">The sequence shown here is derived from an EMBL/GenBank/DDBJ whole genome shotgun (WGS) entry which is preliminary data.</text>
</comment>
<evidence type="ECO:0000313" key="3">
    <source>
        <dbReference type="EMBL" id="KRL46937.1"/>
    </source>
</evidence>
<name>A0A0R1QRE4_9LACO</name>
<keyword evidence="2" id="KW-0812">Transmembrane</keyword>
<gene>
    <name evidence="3" type="ORF">FD37_GL000418</name>
</gene>
<organism evidence="3 4">
    <name type="scientific">Levilactobacillus spicheri DSM 15429</name>
    <dbReference type="NCBI Taxonomy" id="1423805"/>
    <lineage>
        <taxon>Bacteria</taxon>
        <taxon>Bacillati</taxon>
        <taxon>Bacillota</taxon>
        <taxon>Bacilli</taxon>
        <taxon>Lactobacillales</taxon>
        <taxon>Lactobacillaceae</taxon>
        <taxon>Levilactobacillus</taxon>
    </lineage>
</organism>
<feature type="compositionally biased region" description="Polar residues" evidence="1">
    <location>
        <begin position="56"/>
        <end position="70"/>
    </location>
</feature>
<sequence length="103" mass="11526">MTILHIGAEIVVFFAAICLIYYFFQITQALGVRKQNIKYLIISAVVLFIAYPVSNLSGKKNVSPTTQISNQVKKTQKKRQEKKDSAKKASEQSAKQSSQSSQK</sequence>
<dbReference type="EMBL" id="AZFC01000035">
    <property type="protein sequence ID" value="KRL46937.1"/>
    <property type="molecule type" value="Genomic_DNA"/>
</dbReference>
<feature type="transmembrane region" description="Helical" evidence="2">
    <location>
        <begin position="6"/>
        <end position="24"/>
    </location>
</feature>
<dbReference type="RefSeq" id="WP_056965257.1">
    <property type="nucleotide sequence ID" value="NZ_AZFC01000035.1"/>
</dbReference>
<dbReference type="PATRIC" id="fig|1423805.4.peg.425"/>
<feature type="region of interest" description="Disordered" evidence="1">
    <location>
        <begin position="56"/>
        <end position="103"/>
    </location>
</feature>
<evidence type="ECO:0000256" key="1">
    <source>
        <dbReference type="SAM" id="MobiDB-lite"/>
    </source>
</evidence>
<feature type="transmembrane region" description="Helical" evidence="2">
    <location>
        <begin position="36"/>
        <end position="54"/>
    </location>
</feature>
<evidence type="ECO:0000256" key="2">
    <source>
        <dbReference type="SAM" id="Phobius"/>
    </source>
</evidence>
<proteinExistence type="predicted"/>
<reference evidence="3 4" key="1">
    <citation type="journal article" date="2015" name="Genome Announc.">
        <title>Expanding the biotechnology potential of lactobacilli through comparative genomics of 213 strains and associated genera.</title>
        <authorList>
            <person name="Sun Z."/>
            <person name="Harris H.M."/>
            <person name="McCann A."/>
            <person name="Guo C."/>
            <person name="Argimon S."/>
            <person name="Zhang W."/>
            <person name="Yang X."/>
            <person name="Jeffery I.B."/>
            <person name="Cooney J.C."/>
            <person name="Kagawa T.F."/>
            <person name="Liu W."/>
            <person name="Song Y."/>
            <person name="Salvetti E."/>
            <person name="Wrobel A."/>
            <person name="Rasinkangas P."/>
            <person name="Parkhill J."/>
            <person name="Rea M.C."/>
            <person name="O'Sullivan O."/>
            <person name="Ritari J."/>
            <person name="Douillard F.P."/>
            <person name="Paul Ross R."/>
            <person name="Yang R."/>
            <person name="Briner A.E."/>
            <person name="Felis G.E."/>
            <person name="de Vos W.M."/>
            <person name="Barrangou R."/>
            <person name="Klaenhammer T.R."/>
            <person name="Caufield P.W."/>
            <person name="Cui Y."/>
            <person name="Zhang H."/>
            <person name="O'Toole P.W."/>
        </authorList>
    </citation>
    <scope>NUCLEOTIDE SEQUENCE [LARGE SCALE GENOMIC DNA]</scope>
    <source>
        <strain evidence="3 4">DSM 15429</strain>
    </source>
</reference>
<feature type="compositionally biased region" description="Low complexity" evidence="1">
    <location>
        <begin position="91"/>
        <end position="103"/>
    </location>
</feature>
<protein>
    <submittedName>
        <fullName evidence="3">Uncharacterized protein</fullName>
    </submittedName>
</protein>
<dbReference type="AlphaFoldDB" id="A0A0R1QRE4"/>
<feature type="compositionally biased region" description="Basic and acidic residues" evidence="1">
    <location>
        <begin position="81"/>
        <end position="90"/>
    </location>
</feature>
<evidence type="ECO:0000313" key="4">
    <source>
        <dbReference type="Proteomes" id="UP000051835"/>
    </source>
</evidence>
<keyword evidence="2" id="KW-0472">Membrane</keyword>
<accession>A0A0R1QRE4</accession>
<keyword evidence="2" id="KW-1133">Transmembrane helix</keyword>